<comment type="caution">
    <text evidence="1">The sequence shown here is derived from an EMBL/GenBank/DDBJ whole genome shotgun (WGS) entry which is preliminary data.</text>
</comment>
<evidence type="ECO:0000313" key="2">
    <source>
        <dbReference type="Proteomes" id="UP000014585"/>
    </source>
</evidence>
<accession>S3IGI9</accession>
<dbReference type="OrthoDB" id="6434633at2"/>
<dbReference type="STRING" id="566551.HMPREF0201_04586"/>
<sequence>MDIFMKNYDDLQRFKEKTRTGAINFKDMSAQTQTADSGRWAIIKQLNQVPGEENALSHAGSVSVPVPQSVAADAFDISLAKPAPASPQIPAAGQTSILNSVASAVSSAQVQPAPQPVPEAPVIKPQPAASSLFDQLTPAPVASPQAPAVPPAARQQAEAIPFNKLFTAKTAPAATQAGKDLPLQPLLEMIASCR</sequence>
<proteinExistence type="predicted"/>
<dbReference type="Proteomes" id="UP000014585">
    <property type="component" value="Unassembled WGS sequence"/>
</dbReference>
<dbReference type="AlphaFoldDB" id="S3IGI9"/>
<dbReference type="EMBL" id="ATDT01000038">
    <property type="protein sequence ID" value="EPF12983.1"/>
    <property type="molecule type" value="Genomic_DNA"/>
</dbReference>
<evidence type="ECO:0008006" key="3">
    <source>
        <dbReference type="Google" id="ProtNLM"/>
    </source>
</evidence>
<gene>
    <name evidence="1" type="ORF">HMPREF0201_04586</name>
</gene>
<organism evidence="1 2">
    <name type="scientific">Cedecea davisae DSM 4568</name>
    <dbReference type="NCBI Taxonomy" id="566551"/>
    <lineage>
        <taxon>Bacteria</taxon>
        <taxon>Pseudomonadati</taxon>
        <taxon>Pseudomonadota</taxon>
        <taxon>Gammaproteobacteria</taxon>
        <taxon>Enterobacterales</taxon>
        <taxon>Enterobacteriaceae</taxon>
        <taxon>Cedecea</taxon>
    </lineage>
</organism>
<name>S3IGI9_9ENTR</name>
<dbReference type="Pfam" id="PF17037">
    <property type="entry name" value="CBP_BcsO"/>
    <property type="match status" value="1"/>
</dbReference>
<dbReference type="HOGENOM" id="CLU_114464_0_0_6"/>
<protein>
    <recommendedName>
        <fullName evidence="3">Cellulose biosynthesis protein BcsO</fullName>
    </recommendedName>
</protein>
<evidence type="ECO:0000313" key="1">
    <source>
        <dbReference type="EMBL" id="EPF12983.1"/>
    </source>
</evidence>
<dbReference type="PATRIC" id="fig|566551.4.peg.4193"/>
<dbReference type="InterPro" id="IPR031484">
    <property type="entry name" value="CBP_BcsO"/>
</dbReference>
<reference evidence="1 2" key="1">
    <citation type="submission" date="2013-04" db="EMBL/GenBank/DDBJ databases">
        <authorList>
            <person name="Weinstock G."/>
            <person name="Sodergren E."/>
            <person name="Lobos E.A."/>
            <person name="Fulton L."/>
            <person name="Fulton R."/>
            <person name="Courtney L."/>
            <person name="Fronick C."/>
            <person name="O'Laughlin M."/>
            <person name="Godfrey J."/>
            <person name="Wilson R.M."/>
            <person name="Miner T."/>
            <person name="Farmer C."/>
            <person name="Delehaunty K."/>
            <person name="Cordes M."/>
            <person name="Minx P."/>
            <person name="Tomlinson C."/>
            <person name="Chen J."/>
            <person name="Wollam A."/>
            <person name="Pepin K.H."/>
            <person name="Palsikar V.B."/>
            <person name="Zhang X."/>
            <person name="Suruliraj S."/>
            <person name="Perna N.T."/>
            <person name="Plunkett G."/>
            <person name="Warren W."/>
            <person name="Mitreva M."/>
            <person name="Mardis E.R."/>
            <person name="Wilson R.K."/>
        </authorList>
    </citation>
    <scope>NUCLEOTIDE SEQUENCE [LARGE SCALE GENOMIC DNA]</scope>
    <source>
        <strain evidence="1 2">DSM 4568</strain>
    </source>
</reference>